<proteinExistence type="inferred from homology"/>
<keyword evidence="3" id="KW-0690">Ribosome biogenesis</keyword>
<dbReference type="SUPFAM" id="SSF52540">
    <property type="entry name" value="P-loop containing nucleoside triphosphate hydrolases"/>
    <property type="match status" value="1"/>
</dbReference>
<dbReference type="PANTHER" id="PTHR32120:SF11">
    <property type="entry name" value="SMALL RIBOSOMAL SUBUNIT BIOGENESIS GTPASE RSGA 1, MITOCHONDRIAL-RELATED"/>
    <property type="match status" value="1"/>
</dbReference>
<sequence>MLSIGGGGKRFRLAKKRRKVRVEFRKNRGKRTRQNDLTREHSGNPDDIDQLSHQERISGKGDLTRHRTLIVDEDSDGITRDVDLSECVAGRVITAVGLNSLVQLESGERIECTVRRVLRTMAREARNAVVTGDHVWVRLIPPDQGVIERVEPRSGVLSRQHSNREHMIAANVDQAAIVASTQNPDLKLPLIDRFIASCTIGGVQPLIVINKCDLVETDDLLDEVGIYTQLAYPVILTSTVTGQGKERLARMLDGKTTVFSGQSGVGKSSLLNMVHADYGLDTRAVSDWSSKGTHTTRKATMLPLPTGGWVIDTPGVRQFELWDIEAGEVETFFVEFHPYIPSCRFPDCSHTHEVDCAVKQAVEEEMIAERRYESYVRMLEGRE</sequence>
<evidence type="ECO:0000259" key="6">
    <source>
        <dbReference type="PROSITE" id="PS51721"/>
    </source>
</evidence>
<gene>
    <name evidence="3 7" type="primary">rsgA</name>
    <name evidence="7" type="ORF">V22_09080</name>
</gene>
<organism evidence="7 8">
    <name type="scientific">Calycomorphotria hydatis</name>
    <dbReference type="NCBI Taxonomy" id="2528027"/>
    <lineage>
        <taxon>Bacteria</taxon>
        <taxon>Pseudomonadati</taxon>
        <taxon>Planctomycetota</taxon>
        <taxon>Planctomycetia</taxon>
        <taxon>Planctomycetales</taxon>
        <taxon>Planctomycetaceae</taxon>
        <taxon>Calycomorphotria</taxon>
    </lineage>
</organism>
<evidence type="ECO:0000256" key="4">
    <source>
        <dbReference type="SAM" id="MobiDB-lite"/>
    </source>
</evidence>
<dbReference type="InterPro" id="IPR010914">
    <property type="entry name" value="RsgA_GTPase_dom"/>
</dbReference>
<dbReference type="Gene3D" id="2.40.50.140">
    <property type="entry name" value="Nucleic acid-binding proteins"/>
    <property type="match status" value="1"/>
</dbReference>
<dbReference type="PROSITE" id="PS50936">
    <property type="entry name" value="ENGC_GTPASE"/>
    <property type="match status" value="1"/>
</dbReference>
<evidence type="ECO:0000313" key="8">
    <source>
        <dbReference type="Proteomes" id="UP000319976"/>
    </source>
</evidence>
<feature type="binding site" evidence="3">
    <location>
        <position position="348"/>
    </location>
    <ligand>
        <name>Zn(2+)</name>
        <dbReference type="ChEBI" id="CHEBI:29105"/>
    </ligand>
</feature>
<accession>A0A517T5N7</accession>
<protein>
    <recommendedName>
        <fullName evidence="3">Small ribosomal subunit biogenesis GTPase RsgA</fullName>
        <ecNumber evidence="3">3.6.1.-</ecNumber>
    </recommendedName>
</protein>
<feature type="binding site" evidence="3">
    <location>
        <begin position="210"/>
        <end position="213"/>
    </location>
    <ligand>
        <name>GTP</name>
        <dbReference type="ChEBI" id="CHEBI:37565"/>
    </ligand>
</feature>
<evidence type="ECO:0000259" key="5">
    <source>
        <dbReference type="PROSITE" id="PS50936"/>
    </source>
</evidence>
<name>A0A517T5N7_9PLAN</name>
<feature type="binding site" evidence="3">
    <location>
        <position position="350"/>
    </location>
    <ligand>
        <name>Zn(2+)</name>
        <dbReference type="ChEBI" id="CHEBI:29105"/>
    </ligand>
</feature>
<feature type="compositionally biased region" description="Basic and acidic residues" evidence="4">
    <location>
        <begin position="33"/>
        <end position="59"/>
    </location>
</feature>
<feature type="binding site" evidence="3">
    <location>
        <position position="356"/>
    </location>
    <ligand>
        <name>Zn(2+)</name>
        <dbReference type="ChEBI" id="CHEBI:29105"/>
    </ligand>
</feature>
<evidence type="ECO:0000256" key="3">
    <source>
        <dbReference type="HAMAP-Rule" id="MF_01820"/>
    </source>
</evidence>
<dbReference type="OrthoDB" id="9809485at2"/>
<keyword evidence="1 3" id="KW-0547">Nucleotide-binding</keyword>
<comment type="function">
    <text evidence="3">One of several proteins that assist in the late maturation steps of the functional core of the 30S ribosomal subunit. Helps release RbfA from mature subunits. May play a role in the assembly of ribosomal proteins into the subunit. Circularly permuted GTPase that catalyzes slow GTP hydrolysis, GTPase activity is stimulated by the 30S ribosomal subunit.</text>
</comment>
<dbReference type="HAMAP" id="MF_01820">
    <property type="entry name" value="GTPase_RsgA"/>
    <property type="match status" value="1"/>
</dbReference>
<comment type="subunit">
    <text evidence="3">Monomer. Associates with 30S ribosomal subunit, binds 16S rRNA.</text>
</comment>
<dbReference type="KEGG" id="chya:V22_09080"/>
<reference evidence="7 8" key="1">
    <citation type="submission" date="2019-02" db="EMBL/GenBank/DDBJ databases">
        <title>Deep-cultivation of Planctomycetes and their phenomic and genomic characterization uncovers novel biology.</title>
        <authorList>
            <person name="Wiegand S."/>
            <person name="Jogler M."/>
            <person name="Boedeker C."/>
            <person name="Pinto D."/>
            <person name="Vollmers J."/>
            <person name="Rivas-Marin E."/>
            <person name="Kohn T."/>
            <person name="Peeters S.H."/>
            <person name="Heuer A."/>
            <person name="Rast P."/>
            <person name="Oberbeckmann S."/>
            <person name="Bunk B."/>
            <person name="Jeske O."/>
            <person name="Meyerdierks A."/>
            <person name="Storesund J.E."/>
            <person name="Kallscheuer N."/>
            <person name="Luecker S."/>
            <person name="Lage O.M."/>
            <person name="Pohl T."/>
            <person name="Merkel B.J."/>
            <person name="Hornburger P."/>
            <person name="Mueller R.-W."/>
            <person name="Bruemmer F."/>
            <person name="Labrenz M."/>
            <person name="Spormann A.M."/>
            <person name="Op den Camp H."/>
            <person name="Overmann J."/>
            <person name="Amann R."/>
            <person name="Jetten M.S.M."/>
            <person name="Mascher T."/>
            <person name="Medema M.H."/>
            <person name="Devos D.P."/>
            <person name="Kaster A.-K."/>
            <person name="Ovreas L."/>
            <person name="Rohde M."/>
            <person name="Galperin M.Y."/>
            <person name="Jogler C."/>
        </authorList>
    </citation>
    <scope>NUCLEOTIDE SEQUENCE [LARGE SCALE GENOMIC DNA]</scope>
    <source>
        <strain evidence="7 8">V22</strain>
    </source>
</reference>
<comment type="subcellular location">
    <subcellularLocation>
        <location evidence="3">Cytoplasm</location>
    </subcellularLocation>
</comment>
<dbReference type="GO" id="GO:0046872">
    <property type="term" value="F:metal ion binding"/>
    <property type="evidence" value="ECO:0007669"/>
    <property type="project" value="UniProtKB-KW"/>
</dbReference>
<keyword evidence="8" id="KW-1185">Reference proteome</keyword>
<dbReference type="PROSITE" id="PS51721">
    <property type="entry name" value="G_CP"/>
    <property type="match status" value="1"/>
</dbReference>
<dbReference type="GO" id="GO:0003924">
    <property type="term" value="F:GTPase activity"/>
    <property type="evidence" value="ECO:0007669"/>
    <property type="project" value="UniProtKB-UniRule"/>
</dbReference>
<evidence type="ECO:0000313" key="7">
    <source>
        <dbReference type="EMBL" id="QDT63683.1"/>
    </source>
</evidence>
<keyword evidence="2 3" id="KW-0342">GTP-binding</keyword>
<keyword evidence="3 7" id="KW-0378">Hydrolase</keyword>
<keyword evidence="3" id="KW-0963">Cytoplasm</keyword>
<feature type="region of interest" description="Disordered" evidence="4">
    <location>
        <begin position="24"/>
        <end position="59"/>
    </location>
</feature>
<dbReference type="EC" id="3.6.1.-" evidence="3"/>
<comment type="similarity">
    <text evidence="3">Belongs to the TRAFAC class YlqF/YawG GTPase family. RsgA subfamily.</text>
</comment>
<evidence type="ECO:0000256" key="1">
    <source>
        <dbReference type="ARBA" id="ARBA00022741"/>
    </source>
</evidence>
<comment type="cofactor">
    <cofactor evidence="3">
        <name>Zn(2+)</name>
        <dbReference type="ChEBI" id="CHEBI:29105"/>
    </cofactor>
    <text evidence="3">Binds 1 zinc ion per subunit.</text>
</comment>
<dbReference type="Pfam" id="PF03193">
    <property type="entry name" value="RsgA_GTPase"/>
    <property type="match status" value="1"/>
</dbReference>
<dbReference type="GO" id="GO:0005525">
    <property type="term" value="F:GTP binding"/>
    <property type="evidence" value="ECO:0007669"/>
    <property type="project" value="UniProtKB-UniRule"/>
</dbReference>
<dbReference type="Gene3D" id="3.40.50.300">
    <property type="entry name" value="P-loop containing nucleotide triphosphate hydrolases"/>
    <property type="match status" value="1"/>
</dbReference>
<feature type="binding site" evidence="3">
    <location>
        <position position="343"/>
    </location>
    <ligand>
        <name>Zn(2+)</name>
        <dbReference type="ChEBI" id="CHEBI:29105"/>
    </ligand>
</feature>
<keyword evidence="3" id="KW-0479">Metal-binding</keyword>
<feature type="domain" description="CP-type G" evidence="6">
    <location>
        <begin position="154"/>
        <end position="319"/>
    </location>
</feature>
<evidence type="ECO:0000256" key="2">
    <source>
        <dbReference type="ARBA" id="ARBA00023134"/>
    </source>
</evidence>
<dbReference type="SUPFAM" id="SSF50249">
    <property type="entry name" value="Nucleic acid-binding proteins"/>
    <property type="match status" value="1"/>
</dbReference>
<dbReference type="GO" id="GO:0005737">
    <property type="term" value="C:cytoplasm"/>
    <property type="evidence" value="ECO:0007669"/>
    <property type="project" value="UniProtKB-SubCell"/>
</dbReference>
<dbReference type="PANTHER" id="PTHR32120">
    <property type="entry name" value="SMALL RIBOSOMAL SUBUNIT BIOGENESIS GTPASE RSGA"/>
    <property type="match status" value="1"/>
</dbReference>
<dbReference type="Proteomes" id="UP000319976">
    <property type="component" value="Chromosome"/>
</dbReference>
<feature type="binding site" evidence="3">
    <location>
        <begin position="261"/>
        <end position="269"/>
    </location>
    <ligand>
        <name>GTP</name>
        <dbReference type="ChEBI" id="CHEBI:37565"/>
    </ligand>
</feature>
<dbReference type="NCBIfam" id="TIGR00157">
    <property type="entry name" value="ribosome small subunit-dependent GTPase A"/>
    <property type="match status" value="1"/>
</dbReference>
<dbReference type="InterPro" id="IPR004881">
    <property type="entry name" value="Ribosome_biogen_GTPase_RsgA"/>
</dbReference>
<dbReference type="GO" id="GO:0042274">
    <property type="term" value="P:ribosomal small subunit biogenesis"/>
    <property type="evidence" value="ECO:0007669"/>
    <property type="project" value="UniProtKB-UniRule"/>
</dbReference>
<keyword evidence="3" id="KW-0699">rRNA-binding</keyword>
<dbReference type="InterPro" id="IPR030378">
    <property type="entry name" value="G_CP_dom"/>
</dbReference>
<dbReference type="InterPro" id="IPR027417">
    <property type="entry name" value="P-loop_NTPase"/>
</dbReference>
<dbReference type="InterPro" id="IPR012340">
    <property type="entry name" value="NA-bd_OB-fold"/>
</dbReference>
<feature type="domain" description="EngC GTPase" evidence="5">
    <location>
        <begin position="170"/>
        <end position="317"/>
    </location>
</feature>
<keyword evidence="3" id="KW-0862">Zinc</keyword>
<dbReference type="AlphaFoldDB" id="A0A517T5N7"/>
<dbReference type="CDD" id="cd01854">
    <property type="entry name" value="YjeQ_EngC"/>
    <property type="match status" value="1"/>
</dbReference>
<dbReference type="Gene3D" id="1.10.40.50">
    <property type="entry name" value="Probable gtpase engc, domain 3"/>
    <property type="match status" value="1"/>
</dbReference>
<keyword evidence="3" id="KW-0694">RNA-binding</keyword>
<dbReference type="EMBL" id="CP036316">
    <property type="protein sequence ID" value="QDT63683.1"/>
    <property type="molecule type" value="Genomic_DNA"/>
</dbReference>
<dbReference type="GO" id="GO:0019843">
    <property type="term" value="F:rRNA binding"/>
    <property type="evidence" value="ECO:0007669"/>
    <property type="project" value="UniProtKB-KW"/>
</dbReference>